<organism evidence="5 6">
    <name type="scientific">Acinetobacter proteolyticus</name>
    <dbReference type="NCBI Taxonomy" id="1776741"/>
    <lineage>
        <taxon>Bacteria</taxon>
        <taxon>Pseudomonadati</taxon>
        <taxon>Pseudomonadota</taxon>
        <taxon>Gammaproteobacteria</taxon>
        <taxon>Moraxellales</taxon>
        <taxon>Moraxellaceae</taxon>
        <taxon>Acinetobacter</taxon>
    </lineage>
</organism>
<dbReference type="InterPro" id="IPR014755">
    <property type="entry name" value="Cu-Rt/internalin_Ig-like"/>
</dbReference>
<feature type="signal peptide" evidence="3">
    <location>
        <begin position="1"/>
        <end position="29"/>
    </location>
</feature>
<feature type="chain" id="PRO_5014884005" evidence="3">
    <location>
        <begin position="30"/>
        <end position="123"/>
    </location>
</feature>
<keyword evidence="2" id="KW-0186">Copper</keyword>
<dbReference type="EMBL" id="PISJ01000019">
    <property type="protein sequence ID" value="PKF31705.1"/>
    <property type="molecule type" value="Genomic_DNA"/>
</dbReference>
<dbReference type="GO" id="GO:0046688">
    <property type="term" value="P:response to copper ion"/>
    <property type="evidence" value="ECO:0007669"/>
    <property type="project" value="InterPro"/>
</dbReference>
<keyword evidence="1 3" id="KW-0732">Signal</keyword>
<evidence type="ECO:0000313" key="5">
    <source>
        <dbReference type="EMBL" id="PKF31705.1"/>
    </source>
</evidence>
<dbReference type="GO" id="GO:0042597">
    <property type="term" value="C:periplasmic space"/>
    <property type="evidence" value="ECO:0007669"/>
    <property type="project" value="InterPro"/>
</dbReference>
<reference evidence="5 6" key="1">
    <citation type="submission" date="2017-12" db="EMBL/GenBank/DDBJ databases">
        <title>Draft Genome sequences of multiple microbial strains isolated from spacecraft associated surfaces.</title>
        <authorList>
            <person name="Seuylemezian A."/>
            <person name="Vaishampayan P."/>
            <person name="Venkateswaran K."/>
        </authorList>
    </citation>
    <scope>NUCLEOTIDE SEQUENCE [LARGE SCALE GENOMIC DNA]</scope>
    <source>
        <strain evidence="5 6">2P01AA</strain>
    </source>
</reference>
<evidence type="ECO:0000256" key="3">
    <source>
        <dbReference type="SAM" id="SignalP"/>
    </source>
</evidence>
<dbReference type="Gene3D" id="2.60.40.1220">
    <property type="match status" value="1"/>
</dbReference>
<feature type="domain" description="CopC" evidence="4">
    <location>
        <begin position="30"/>
        <end position="121"/>
    </location>
</feature>
<dbReference type="AlphaFoldDB" id="A0A2N0WB14"/>
<comment type="caution">
    <text evidence="5">The sequence shown here is derived from an EMBL/GenBank/DDBJ whole genome shotgun (WGS) entry which is preliminary data.</text>
</comment>
<dbReference type="RefSeq" id="WP_101237131.1">
    <property type="nucleotide sequence ID" value="NZ_PISJ01000019.1"/>
</dbReference>
<evidence type="ECO:0000313" key="6">
    <source>
        <dbReference type="Proteomes" id="UP000233553"/>
    </source>
</evidence>
<evidence type="ECO:0000256" key="2">
    <source>
        <dbReference type="ARBA" id="ARBA00023008"/>
    </source>
</evidence>
<evidence type="ECO:0000256" key="1">
    <source>
        <dbReference type="ARBA" id="ARBA00022729"/>
    </source>
</evidence>
<dbReference type="Pfam" id="PF04234">
    <property type="entry name" value="CopC"/>
    <property type="match status" value="1"/>
</dbReference>
<proteinExistence type="predicted"/>
<dbReference type="Proteomes" id="UP000233553">
    <property type="component" value="Unassembled WGS sequence"/>
</dbReference>
<dbReference type="GO" id="GO:0005507">
    <property type="term" value="F:copper ion binding"/>
    <property type="evidence" value="ECO:0007669"/>
    <property type="project" value="InterPro"/>
</dbReference>
<accession>A0A2N0WB14</accession>
<dbReference type="InterPro" id="IPR014756">
    <property type="entry name" value="Ig_E-set"/>
</dbReference>
<evidence type="ECO:0000259" key="4">
    <source>
        <dbReference type="Pfam" id="PF04234"/>
    </source>
</evidence>
<name>A0A2N0WB14_9GAMM</name>
<sequence length="123" mass="13712">MSFVQNSKTMLRNLIVGTTLTIVASTAFAHVSLISASPAANTIVSTQPKNLSLNFGDEVMLMKIQVLDEQRRELPLNYKVSHDLKKTFDIAIPTLKKGKYTVLWSTMGKDGHNMNGEYSFSFK</sequence>
<gene>
    <name evidence="5" type="ORF">CW311_15755</name>
</gene>
<protein>
    <submittedName>
        <fullName evidence="5">Copper resistance protein CopC</fullName>
    </submittedName>
</protein>
<dbReference type="InterPro" id="IPR007348">
    <property type="entry name" value="CopC_dom"/>
</dbReference>
<dbReference type="SUPFAM" id="SSF81296">
    <property type="entry name" value="E set domains"/>
    <property type="match status" value="1"/>
</dbReference>